<dbReference type="EMBL" id="CABPSH010000018">
    <property type="protein sequence ID" value="VVE46892.1"/>
    <property type="molecule type" value="Genomic_DNA"/>
</dbReference>
<accession>A0A5E4YEK6</accession>
<sequence length="182" mass="20001">MKAIPLAILLLPITLAGCMATLPFDRRSEQIAITEAENISRDDILFTSRCEFALVPNGLSAGIFYQGVCLASKNKLYLRRIDRTTGTTTTFRVYSAGQLMSASIYSGAFSDQLQLRLPQYVVALHMKRDGMHGFAWEIDSSATRKLFQILRSQGVAAVPSLARIASLPTSGTRNIYVPVPMP</sequence>
<gene>
    <name evidence="1" type="ORF">PEP31012_04485</name>
</gene>
<dbReference type="OrthoDB" id="9880195at2"/>
<dbReference type="Proteomes" id="UP000400981">
    <property type="component" value="Unassembled WGS sequence"/>
</dbReference>
<reference evidence="1 2" key="1">
    <citation type="submission" date="2019-08" db="EMBL/GenBank/DDBJ databases">
        <authorList>
            <person name="Peeters C."/>
        </authorList>
    </citation>
    <scope>NUCLEOTIDE SEQUENCE [LARGE SCALE GENOMIC DNA]</scope>
    <source>
        <strain evidence="1 2">LMG 31012</strain>
    </source>
</reference>
<protein>
    <recommendedName>
        <fullName evidence="3">Lipoprotein</fullName>
    </recommendedName>
</protein>
<organism evidence="1 2">
    <name type="scientific">Pandoraea eparura</name>
    <dbReference type="NCBI Taxonomy" id="2508291"/>
    <lineage>
        <taxon>Bacteria</taxon>
        <taxon>Pseudomonadati</taxon>
        <taxon>Pseudomonadota</taxon>
        <taxon>Betaproteobacteria</taxon>
        <taxon>Burkholderiales</taxon>
        <taxon>Burkholderiaceae</taxon>
        <taxon>Pandoraea</taxon>
    </lineage>
</organism>
<dbReference type="PROSITE" id="PS51257">
    <property type="entry name" value="PROKAR_LIPOPROTEIN"/>
    <property type="match status" value="1"/>
</dbReference>
<evidence type="ECO:0000313" key="2">
    <source>
        <dbReference type="Proteomes" id="UP000400981"/>
    </source>
</evidence>
<evidence type="ECO:0008006" key="3">
    <source>
        <dbReference type="Google" id="ProtNLM"/>
    </source>
</evidence>
<name>A0A5E4YEK6_9BURK</name>
<evidence type="ECO:0000313" key="1">
    <source>
        <dbReference type="EMBL" id="VVE46892.1"/>
    </source>
</evidence>
<dbReference type="AlphaFoldDB" id="A0A5E4YEK6"/>
<proteinExistence type="predicted"/>
<dbReference type="RefSeq" id="WP_094068943.1">
    <property type="nucleotide sequence ID" value="NZ_CABPSH010000018.1"/>
</dbReference>
<keyword evidence="2" id="KW-1185">Reference proteome</keyword>